<dbReference type="NCBIfam" id="NF047376">
    <property type="entry name" value="TAA_AbiEi"/>
    <property type="match status" value="1"/>
</dbReference>
<dbReference type="Proteomes" id="UP000199467">
    <property type="component" value="Unassembled WGS sequence"/>
</dbReference>
<dbReference type="RefSeq" id="WP_090335891.1">
    <property type="nucleotide sequence ID" value="NZ_FMZQ01000001.1"/>
</dbReference>
<reference evidence="2" key="1">
    <citation type="submission" date="2016-10" db="EMBL/GenBank/DDBJ databases">
        <authorList>
            <person name="Varghese N."/>
            <person name="Submissions S."/>
        </authorList>
    </citation>
    <scope>NUCLEOTIDE SEQUENCE [LARGE SCALE GENOMIC DNA]</scope>
    <source>
        <strain evidence="2">DSM 26382</strain>
    </source>
</reference>
<name>A0A1G6I9W7_9GAMM</name>
<keyword evidence="2" id="KW-1185">Reference proteome</keyword>
<dbReference type="EMBL" id="FMZQ01000001">
    <property type="protein sequence ID" value="SDC03230.1"/>
    <property type="molecule type" value="Genomic_DNA"/>
</dbReference>
<accession>A0A1G6I9W7</accession>
<dbReference type="InterPro" id="IPR059220">
    <property type="entry name" value="AbiEi"/>
</dbReference>
<proteinExistence type="predicted"/>
<dbReference type="AlphaFoldDB" id="A0A1G6I9W7"/>
<evidence type="ECO:0000313" key="2">
    <source>
        <dbReference type="Proteomes" id="UP000199467"/>
    </source>
</evidence>
<evidence type="ECO:0000313" key="1">
    <source>
        <dbReference type="EMBL" id="SDC03230.1"/>
    </source>
</evidence>
<gene>
    <name evidence="1" type="ORF">SAMN05216576_101155</name>
</gene>
<organism evidence="1 2">
    <name type="scientific">Ectopseudomonas chengduensis</name>
    <dbReference type="NCBI Taxonomy" id="489632"/>
    <lineage>
        <taxon>Bacteria</taxon>
        <taxon>Pseudomonadati</taxon>
        <taxon>Pseudomonadota</taxon>
        <taxon>Gammaproteobacteria</taxon>
        <taxon>Pseudomonadales</taxon>
        <taxon>Pseudomonadaceae</taxon>
        <taxon>Ectopseudomonas</taxon>
    </lineage>
</organism>
<sequence length="189" mass="21412">MSQRRETAQPIRRLYDGLSSLANAERYLFTPSDMRALVPDISAEAYRALLSRAARDGKLERICRGLYFYRPVKPTTGLLLFHAAARLRAHEFNYISLETALSDAGIISQIPMNWITLMSSGRSNLIKCGLWGTIEFVHTAQKAEALSGQLDYDSKCRMWRAKPALAIRDMKAAKRNLDLIDWSIANEFV</sequence>
<protein>
    <submittedName>
        <fullName evidence="1">Transcriptional regulator, AbiEi antitoxin, Type IV TA system</fullName>
    </submittedName>
</protein>